<protein>
    <submittedName>
        <fullName evidence="2">Aminoglycoside phosphotransferase family protein</fullName>
    </submittedName>
</protein>
<dbReference type="InterPro" id="IPR002575">
    <property type="entry name" value="Aminoglycoside_PTrfase"/>
</dbReference>
<dbReference type="InterPro" id="IPR051678">
    <property type="entry name" value="AGP_Transferase"/>
</dbReference>
<dbReference type="PANTHER" id="PTHR21310:SF40">
    <property type="entry name" value="AMINOGLYCOSIDE PHOSPHOTRANSFERASE DOMAIN-CONTAINING PROTEIN-RELATED"/>
    <property type="match status" value="1"/>
</dbReference>
<keyword evidence="2" id="KW-0808">Transferase</keyword>
<reference evidence="2 3" key="1">
    <citation type="submission" date="2018-10" db="EMBL/GenBank/DDBJ databases">
        <title>Characterization and genome analysis of a novel bacterium Sphingobium yanoikuyae SJTF8 capable of degrading PAHs.</title>
        <authorList>
            <person name="Yin C."/>
            <person name="Xiong W."/>
            <person name="Liang R."/>
        </authorList>
    </citation>
    <scope>NUCLEOTIDE SEQUENCE [LARGE SCALE GENOMIC DNA]</scope>
    <source>
        <strain evidence="2 3">SJTF8</strain>
    </source>
</reference>
<evidence type="ECO:0000313" key="3">
    <source>
        <dbReference type="Proteomes" id="UP000280708"/>
    </source>
</evidence>
<dbReference type="GO" id="GO:0016740">
    <property type="term" value="F:transferase activity"/>
    <property type="evidence" value="ECO:0007669"/>
    <property type="project" value="UniProtKB-KW"/>
</dbReference>
<evidence type="ECO:0000313" key="2">
    <source>
        <dbReference type="EMBL" id="AYO77844.1"/>
    </source>
</evidence>
<sequence length="271" mass="29796">MTLPDPSTFIAEGASAAVYRLDGGRVLKLFHEGVDPSIIRREYVTAEMIQATGLPAARLFGRCEAGGRQGIIYSEIEGPNLLHYIWRHPHRVGWAMRAMAQLQTHIHRQPVPMLRSRKAILTEDIEMAPIGAWLRTAAIDRLDQLGEGDMLSHGDLHPANLIVSGEGLVAIDWSKAARAMPAADVVRSEMLMRFGPGQAGGWLEGPVRDLATAHYVRCYRRAATMDGEALAAWRALVGLAWMRHRLPARDAAFGAYLVRALERAGLPALDV</sequence>
<dbReference type="PANTHER" id="PTHR21310">
    <property type="entry name" value="AMINOGLYCOSIDE PHOSPHOTRANSFERASE-RELATED-RELATED"/>
    <property type="match status" value="1"/>
</dbReference>
<dbReference type="Pfam" id="PF01636">
    <property type="entry name" value="APH"/>
    <property type="match status" value="1"/>
</dbReference>
<dbReference type="RefSeq" id="WP_037507810.1">
    <property type="nucleotide sequence ID" value="NZ_CAIGKD010000006.1"/>
</dbReference>
<name>A0A085K7B9_SPHYA</name>
<dbReference type="EMBL" id="CP033230">
    <property type="protein sequence ID" value="AYO77844.1"/>
    <property type="molecule type" value="Genomic_DNA"/>
</dbReference>
<dbReference type="AlphaFoldDB" id="A0A085K7B9"/>
<evidence type="ECO:0000259" key="1">
    <source>
        <dbReference type="Pfam" id="PF01636"/>
    </source>
</evidence>
<accession>A0A085K7B9</accession>
<organism evidence="2 3">
    <name type="scientific">Sphingobium yanoikuyae</name>
    <name type="common">Sphingomonas yanoikuyae</name>
    <dbReference type="NCBI Taxonomy" id="13690"/>
    <lineage>
        <taxon>Bacteria</taxon>
        <taxon>Pseudomonadati</taxon>
        <taxon>Pseudomonadota</taxon>
        <taxon>Alphaproteobacteria</taxon>
        <taxon>Sphingomonadales</taxon>
        <taxon>Sphingomonadaceae</taxon>
        <taxon>Sphingobium</taxon>
    </lineage>
</organism>
<gene>
    <name evidence="2" type="ORF">EBF16_13730</name>
</gene>
<feature type="domain" description="Aminoglycoside phosphotransferase" evidence="1">
    <location>
        <begin position="8"/>
        <end position="205"/>
    </location>
</feature>
<dbReference type="Proteomes" id="UP000280708">
    <property type="component" value="Chromosome"/>
</dbReference>
<dbReference type="Gene3D" id="3.90.1200.10">
    <property type="match status" value="1"/>
</dbReference>
<dbReference type="InterPro" id="IPR011009">
    <property type="entry name" value="Kinase-like_dom_sf"/>
</dbReference>
<dbReference type="SUPFAM" id="SSF56112">
    <property type="entry name" value="Protein kinase-like (PK-like)"/>
    <property type="match status" value="1"/>
</dbReference>
<proteinExistence type="predicted"/>